<evidence type="ECO:0000256" key="1">
    <source>
        <dbReference type="ARBA" id="ARBA00022723"/>
    </source>
</evidence>
<evidence type="ECO:0000256" key="2">
    <source>
        <dbReference type="ARBA" id="ARBA00022771"/>
    </source>
</evidence>
<dbReference type="SMART" id="SM00336">
    <property type="entry name" value="BBOX"/>
    <property type="match status" value="1"/>
</dbReference>
<dbReference type="Pfam" id="PF00643">
    <property type="entry name" value="zf-B_box"/>
    <property type="match status" value="1"/>
</dbReference>
<evidence type="ECO:0000313" key="9">
    <source>
        <dbReference type="Ensembl" id="ENSPMGP00000020345.1"/>
    </source>
</evidence>
<dbReference type="Gene3D" id="2.60.120.920">
    <property type="match status" value="1"/>
</dbReference>
<organism evidence="9 10">
    <name type="scientific">Periophthalmus magnuspinnatus</name>
    <dbReference type="NCBI Taxonomy" id="409849"/>
    <lineage>
        <taxon>Eukaryota</taxon>
        <taxon>Metazoa</taxon>
        <taxon>Chordata</taxon>
        <taxon>Craniata</taxon>
        <taxon>Vertebrata</taxon>
        <taxon>Euteleostomi</taxon>
        <taxon>Actinopterygii</taxon>
        <taxon>Neopterygii</taxon>
        <taxon>Teleostei</taxon>
        <taxon>Neoteleostei</taxon>
        <taxon>Acanthomorphata</taxon>
        <taxon>Gobiaria</taxon>
        <taxon>Gobiiformes</taxon>
        <taxon>Gobioidei</taxon>
        <taxon>Gobiidae</taxon>
        <taxon>Oxudercinae</taxon>
        <taxon>Periophthalmus</taxon>
    </lineage>
</organism>
<dbReference type="InterPro" id="IPR027370">
    <property type="entry name" value="Znf-RING_euk"/>
</dbReference>
<dbReference type="Gene3D" id="3.30.160.60">
    <property type="entry name" value="Classic Zinc Finger"/>
    <property type="match status" value="1"/>
</dbReference>
<dbReference type="Proteomes" id="UP000261520">
    <property type="component" value="Unplaced"/>
</dbReference>
<dbReference type="SUPFAM" id="SSF49899">
    <property type="entry name" value="Concanavalin A-like lectins/glucanases"/>
    <property type="match status" value="1"/>
</dbReference>
<keyword evidence="10" id="KW-1185">Reference proteome</keyword>
<evidence type="ECO:0000256" key="5">
    <source>
        <dbReference type="SAM" id="Coils"/>
    </source>
</evidence>
<dbReference type="PROSITE" id="PS00518">
    <property type="entry name" value="ZF_RING_1"/>
    <property type="match status" value="1"/>
</dbReference>
<feature type="coiled-coil region" evidence="5">
    <location>
        <begin position="199"/>
        <end position="244"/>
    </location>
</feature>
<dbReference type="SMART" id="SM00589">
    <property type="entry name" value="PRY"/>
    <property type="match status" value="1"/>
</dbReference>
<dbReference type="PROSITE" id="PS50119">
    <property type="entry name" value="ZF_BBOX"/>
    <property type="match status" value="1"/>
</dbReference>
<dbReference type="PROSITE" id="PS50089">
    <property type="entry name" value="ZF_RING_2"/>
    <property type="match status" value="1"/>
</dbReference>
<dbReference type="InterPro" id="IPR001841">
    <property type="entry name" value="Znf_RING"/>
</dbReference>
<reference evidence="9" key="2">
    <citation type="submission" date="2025-09" db="UniProtKB">
        <authorList>
            <consortium name="Ensembl"/>
        </authorList>
    </citation>
    <scope>IDENTIFICATION</scope>
</reference>
<dbReference type="PANTHER" id="PTHR24103">
    <property type="entry name" value="E3 UBIQUITIN-PROTEIN LIGASE TRIM"/>
    <property type="match status" value="1"/>
</dbReference>
<evidence type="ECO:0000259" key="8">
    <source>
        <dbReference type="PROSITE" id="PS50188"/>
    </source>
</evidence>
<dbReference type="InterPro" id="IPR017907">
    <property type="entry name" value="Znf_RING_CS"/>
</dbReference>
<dbReference type="InterPro" id="IPR043136">
    <property type="entry name" value="B30.2/SPRY_sf"/>
</dbReference>
<proteinExistence type="predicted"/>
<dbReference type="Pfam" id="PF13445">
    <property type="entry name" value="zf-RING_UBOX"/>
    <property type="match status" value="1"/>
</dbReference>
<dbReference type="Gene3D" id="3.30.40.10">
    <property type="entry name" value="Zinc/RING finger domain, C3HC4 (zinc finger)"/>
    <property type="match status" value="1"/>
</dbReference>
<keyword evidence="2 4" id="KW-0863">Zinc-finger</keyword>
<dbReference type="InterPro" id="IPR000315">
    <property type="entry name" value="Znf_B-box"/>
</dbReference>
<sequence>MEPEGVNKMASRLEEDLTCPICRELFRDPVVVSCSHSFCKVCLENWWRDKPIKTCAVCKRRSSRDFPPLNLVLRNLVQTFAEQREHTPAEDHLCSLHSEKLRLFCLDHEEPVCLVCRDSRIHKDHRFSPIEEVAEDLREHLRKSIKGLFLSDSLLTLSVQVLTGKKEEFEDTAVYITAQVQQTKAQIQEQFDKLHQFLLEEEDSRIKALKEEEEQKTQRIKDKMVAVSREMEAVSKTIAETEEELRATDTFFVLQYKSTVEILQDRTLVEEPQMEPGEKMRRLVKFYPVILDQNSADPELMLSQDLSSVRCGERQRLPQNPERSKDHIVFGSKVFRSGIHSWDVEVGDSKSWSAGVTGHVLREEKTETGCWFINVINGKYSAYSHPDTDKPLSVMSLQRLRVKLDFDRRTLTFSDPIINTDLSTHTFTDTFTDGLVPYFFTDDNIPLEILPKDITVKCKY</sequence>
<feature type="domain" description="B30.2/SPRY" evidence="8">
    <location>
        <begin position="269"/>
        <end position="456"/>
    </location>
</feature>
<dbReference type="InterPro" id="IPR013320">
    <property type="entry name" value="ConA-like_dom_sf"/>
</dbReference>
<feature type="domain" description="B box-type" evidence="7">
    <location>
        <begin position="89"/>
        <end position="130"/>
    </location>
</feature>
<dbReference type="GO" id="GO:0008270">
    <property type="term" value="F:zinc ion binding"/>
    <property type="evidence" value="ECO:0007669"/>
    <property type="project" value="UniProtKB-KW"/>
</dbReference>
<evidence type="ECO:0008006" key="11">
    <source>
        <dbReference type="Google" id="ProtNLM"/>
    </source>
</evidence>
<dbReference type="SUPFAM" id="SSF57850">
    <property type="entry name" value="RING/U-box"/>
    <property type="match status" value="1"/>
</dbReference>
<dbReference type="STRING" id="409849.ENSPMGP00000020345"/>
<keyword evidence="1" id="KW-0479">Metal-binding</keyword>
<dbReference type="Ensembl" id="ENSPMGT00000021674.1">
    <property type="protein sequence ID" value="ENSPMGP00000020345.1"/>
    <property type="gene ID" value="ENSPMGG00000016415.1"/>
</dbReference>
<evidence type="ECO:0000313" key="10">
    <source>
        <dbReference type="Proteomes" id="UP000261520"/>
    </source>
</evidence>
<dbReference type="InterPro" id="IPR001870">
    <property type="entry name" value="B30.2/SPRY"/>
</dbReference>
<evidence type="ECO:0000256" key="3">
    <source>
        <dbReference type="ARBA" id="ARBA00022833"/>
    </source>
</evidence>
<dbReference type="InterPro" id="IPR013083">
    <property type="entry name" value="Znf_RING/FYVE/PHD"/>
</dbReference>
<dbReference type="AlphaFoldDB" id="A0A3B4AUF4"/>
<dbReference type="InterPro" id="IPR050143">
    <property type="entry name" value="TRIM/RBCC"/>
</dbReference>
<dbReference type="SUPFAM" id="SSF57845">
    <property type="entry name" value="B-box zinc-binding domain"/>
    <property type="match status" value="1"/>
</dbReference>
<keyword evidence="3" id="KW-0862">Zinc</keyword>
<keyword evidence="5" id="KW-0175">Coiled coil</keyword>
<evidence type="ECO:0000259" key="6">
    <source>
        <dbReference type="PROSITE" id="PS50089"/>
    </source>
</evidence>
<dbReference type="PROSITE" id="PS50188">
    <property type="entry name" value="B302_SPRY"/>
    <property type="match status" value="1"/>
</dbReference>
<protein>
    <recommendedName>
        <fullName evidence="11">Nuclear factor 7, brain-like</fullName>
    </recommendedName>
</protein>
<evidence type="ECO:0000256" key="4">
    <source>
        <dbReference type="PROSITE-ProRule" id="PRU00024"/>
    </source>
</evidence>
<accession>A0A3B4AUF4</accession>
<evidence type="ECO:0000259" key="7">
    <source>
        <dbReference type="PROSITE" id="PS50119"/>
    </source>
</evidence>
<name>A0A3B4AUF4_9GOBI</name>
<dbReference type="InterPro" id="IPR006574">
    <property type="entry name" value="PRY"/>
</dbReference>
<dbReference type="SMART" id="SM00184">
    <property type="entry name" value="RING"/>
    <property type="match status" value="1"/>
</dbReference>
<feature type="domain" description="RING-type" evidence="6">
    <location>
        <begin position="19"/>
        <end position="59"/>
    </location>
</feature>
<dbReference type="Pfam" id="PF13765">
    <property type="entry name" value="PRY"/>
    <property type="match status" value="1"/>
</dbReference>
<reference evidence="9" key="1">
    <citation type="submission" date="2025-08" db="UniProtKB">
        <authorList>
            <consortium name="Ensembl"/>
        </authorList>
    </citation>
    <scope>IDENTIFICATION</scope>
</reference>